<keyword evidence="3" id="KW-0460">Magnesium</keyword>
<keyword evidence="3" id="KW-0479">Metal-binding</keyword>
<dbReference type="AlphaFoldDB" id="A0A087B9T8"/>
<keyword evidence="5" id="KW-1185">Reference proteome</keyword>
<dbReference type="RefSeq" id="WP_051892942.1">
    <property type="nucleotide sequence ID" value="NZ_JGZB01000008.1"/>
</dbReference>
<dbReference type="PANTHER" id="PTHR16222">
    <property type="entry name" value="ADP-RIBOSYLGLYCOHYDROLASE"/>
    <property type="match status" value="1"/>
</dbReference>
<evidence type="ECO:0000256" key="1">
    <source>
        <dbReference type="ARBA" id="ARBA00010702"/>
    </source>
</evidence>
<keyword evidence="2 4" id="KW-0378">Hydrolase</keyword>
<sequence>MDNNANYADTFRGCLIGGAAGDALGYPIEFLHRDQIEQHFGTDGLTRYQLAPNGLALISDDTQMTLFTATGLLRGKTRLIERGIATDYWNYIGSSYTTWYKMQMGEPARDEYGYAYSWLADVPEMGEWRLPAVVLVYIINALTYTSTPLIDCVREAQNYVQGMYGDRAYWSQLQELINSAVRLAANNERDIDNIRTLGEGWVAEETLVIALYCAIKYEHDFSKALCAAVNHDGDSDSTGAVTGNILGAIWGYKRIPQQWKDHLECKDLILEIADDLYAGYEGVSREKVERYL</sequence>
<protein>
    <submittedName>
        <fullName evidence="4">ADP-ribosylglycohydrolase</fullName>
    </submittedName>
</protein>
<proteinExistence type="inferred from homology"/>
<name>A0A087B9T8_9BIFI</name>
<dbReference type="STRING" id="1692.BMAGN_1584"/>
<dbReference type="InterPro" id="IPR050792">
    <property type="entry name" value="ADP-ribosylglycohydrolase"/>
</dbReference>
<feature type="binding site" evidence="3">
    <location>
        <position position="237"/>
    </location>
    <ligand>
        <name>Mg(2+)</name>
        <dbReference type="ChEBI" id="CHEBI:18420"/>
        <label>1</label>
    </ligand>
</feature>
<organism evidence="4 5">
    <name type="scientific">Bifidobacterium magnum</name>
    <dbReference type="NCBI Taxonomy" id="1692"/>
    <lineage>
        <taxon>Bacteria</taxon>
        <taxon>Bacillati</taxon>
        <taxon>Actinomycetota</taxon>
        <taxon>Actinomycetes</taxon>
        <taxon>Bifidobacteriales</taxon>
        <taxon>Bifidobacteriaceae</taxon>
        <taxon>Bifidobacterium</taxon>
    </lineage>
</organism>
<dbReference type="eggNOG" id="COG1397">
    <property type="taxonomic scope" value="Bacteria"/>
</dbReference>
<dbReference type="GO" id="GO:0016787">
    <property type="term" value="F:hydrolase activity"/>
    <property type="evidence" value="ECO:0007669"/>
    <property type="project" value="UniProtKB-KW"/>
</dbReference>
<evidence type="ECO:0000313" key="5">
    <source>
        <dbReference type="Proteomes" id="UP000029052"/>
    </source>
</evidence>
<dbReference type="InterPro" id="IPR036705">
    <property type="entry name" value="Ribosyl_crysJ1_sf"/>
</dbReference>
<accession>A0A087B9T8</accession>
<comment type="caution">
    <text evidence="4">The sequence shown here is derived from an EMBL/GenBank/DDBJ whole genome shotgun (WGS) entry which is preliminary data.</text>
</comment>
<comment type="similarity">
    <text evidence="1">Belongs to the ADP-ribosylglycohydrolase family.</text>
</comment>
<dbReference type="Proteomes" id="UP000029052">
    <property type="component" value="Unassembled WGS sequence"/>
</dbReference>
<dbReference type="GO" id="GO:0046872">
    <property type="term" value="F:metal ion binding"/>
    <property type="evidence" value="ECO:0007669"/>
    <property type="project" value="UniProtKB-KW"/>
</dbReference>
<dbReference type="SUPFAM" id="SSF101478">
    <property type="entry name" value="ADP-ribosylglycohydrolase"/>
    <property type="match status" value="1"/>
</dbReference>
<dbReference type="InterPro" id="IPR005502">
    <property type="entry name" value="Ribosyl_crysJ1"/>
</dbReference>
<evidence type="ECO:0000313" key="4">
    <source>
        <dbReference type="EMBL" id="KFI67788.1"/>
    </source>
</evidence>
<reference evidence="4 5" key="1">
    <citation type="submission" date="2014-03" db="EMBL/GenBank/DDBJ databases">
        <title>Genomics of Bifidobacteria.</title>
        <authorList>
            <person name="Ventura M."/>
            <person name="Milani C."/>
            <person name="Lugli G.A."/>
        </authorList>
    </citation>
    <scope>NUCLEOTIDE SEQUENCE [LARGE SCALE GENOMIC DNA]</scope>
    <source>
        <strain evidence="4 5">LMG 11591</strain>
    </source>
</reference>
<evidence type="ECO:0000256" key="3">
    <source>
        <dbReference type="PIRSR" id="PIRSR605502-1"/>
    </source>
</evidence>
<comment type="cofactor">
    <cofactor evidence="3">
        <name>Mg(2+)</name>
        <dbReference type="ChEBI" id="CHEBI:18420"/>
    </cofactor>
    <text evidence="3">Binds 2 magnesium ions per subunit.</text>
</comment>
<dbReference type="Gene3D" id="1.10.4080.10">
    <property type="entry name" value="ADP-ribosylation/Crystallin J1"/>
    <property type="match status" value="2"/>
</dbReference>
<dbReference type="EMBL" id="JGZB01000008">
    <property type="protein sequence ID" value="KFI67788.1"/>
    <property type="molecule type" value="Genomic_DNA"/>
</dbReference>
<feature type="binding site" evidence="3">
    <location>
        <position position="236"/>
    </location>
    <ligand>
        <name>Mg(2+)</name>
        <dbReference type="ChEBI" id="CHEBI:18420"/>
        <label>1</label>
    </ligand>
</feature>
<evidence type="ECO:0000256" key="2">
    <source>
        <dbReference type="ARBA" id="ARBA00022801"/>
    </source>
</evidence>
<dbReference type="Pfam" id="PF03747">
    <property type="entry name" value="ADP_ribosyl_GH"/>
    <property type="match status" value="2"/>
</dbReference>
<feature type="binding site" evidence="3">
    <location>
        <position position="234"/>
    </location>
    <ligand>
        <name>Mg(2+)</name>
        <dbReference type="ChEBI" id="CHEBI:18420"/>
        <label>1</label>
    </ligand>
</feature>
<gene>
    <name evidence="4" type="ORF">BMAGN_1584</name>
</gene>
<dbReference type="PANTHER" id="PTHR16222:SF24">
    <property type="entry name" value="ADP-RIBOSYLHYDROLASE ARH3"/>
    <property type="match status" value="1"/>
</dbReference>